<accession>A0A1Z4VTQ4</accession>
<keyword evidence="2" id="KW-1185">Reference proteome</keyword>
<dbReference type="InterPro" id="IPR016181">
    <property type="entry name" value="Acyl_CoA_acyltransferase"/>
</dbReference>
<dbReference type="SUPFAM" id="SSF55729">
    <property type="entry name" value="Acyl-CoA N-acyltransferases (Nat)"/>
    <property type="match status" value="1"/>
</dbReference>
<dbReference type="InterPro" id="IPR022484">
    <property type="entry name" value="PEP-CTERM/exosrtase_acylTfrase"/>
</dbReference>
<dbReference type="Pfam" id="PF13444">
    <property type="entry name" value="Acetyltransf_5"/>
    <property type="match status" value="1"/>
</dbReference>
<organism evidence="1 2">
    <name type="scientific">Thiohalobacter thiocyanaticus</name>
    <dbReference type="NCBI Taxonomy" id="585455"/>
    <lineage>
        <taxon>Bacteria</taxon>
        <taxon>Pseudomonadati</taxon>
        <taxon>Pseudomonadota</taxon>
        <taxon>Gammaproteobacteria</taxon>
        <taxon>Thiohalobacterales</taxon>
        <taxon>Thiohalobacteraceae</taxon>
        <taxon>Thiohalobacter</taxon>
    </lineage>
</organism>
<name>A0A1Z4VTQ4_9GAMM</name>
<dbReference type="OrthoDB" id="582214at2"/>
<dbReference type="NCBIfam" id="TIGR03694">
    <property type="entry name" value="exosort_acyl"/>
    <property type="match status" value="1"/>
</dbReference>
<dbReference type="KEGG" id="ttc:FOKN1_2334"/>
<dbReference type="Proteomes" id="UP000218765">
    <property type="component" value="Chromosome"/>
</dbReference>
<sequence>MDLLTSFYRYLEGMEATTEPLRERAHRVRYEVYCLERGFEDPAAFPDGQERDAYDARSLQALVQHRSTGYPAGVVRLIQPDPDDIETPFPVELQCAGMLDQKVIDRFGVDRAHLAEVSRFAVARGFKRRPGESGTVAGVSGELEYATEQQIEDARRIFPHISLGLIAMLFVMSRRRGITHWYAVMEPSLSRLLTRFGINFTPIGPIVDYHGRRQPMIARPEQLLETIQRKRPDFRALIDSLSGDQPTLRVPASRSAAG</sequence>
<dbReference type="AlphaFoldDB" id="A0A1Z4VTQ4"/>
<dbReference type="Gene3D" id="3.40.630.30">
    <property type="match status" value="1"/>
</dbReference>
<evidence type="ECO:0000313" key="2">
    <source>
        <dbReference type="Proteomes" id="UP000218765"/>
    </source>
</evidence>
<protein>
    <submittedName>
        <fullName evidence="1">ABC-type sulfate transporter, permease component</fullName>
    </submittedName>
</protein>
<gene>
    <name evidence="1" type="ORF">FOKN1_2334</name>
</gene>
<dbReference type="RefSeq" id="WP_096366776.1">
    <property type="nucleotide sequence ID" value="NZ_AP018052.1"/>
</dbReference>
<proteinExistence type="predicted"/>
<dbReference type="EMBL" id="AP018052">
    <property type="protein sequence ID" value="BAZ94708.1"/>
    <property type="molecule type" value="Genomic_DNA"/>
</dbReference>
<evidence type="ECO:0000313" key="1">
    <source>
        <dbReference type="EMBL" id="BAZ94708.1"/>
    </source>
</evidence>
<reference evidence="1 2" key="1">
    <citation type="submission" date="2017-05" db="EMBL/GenBank/DDBJ databases">
        <title>Thiocyanate degradation by Thiohalobacter thiocyanaticus FOKN1.</title>
        <authorList>
            <person name="Oshiki M."/>
            <person name="Fukushima T."/>
            <person name="Kawano S."/>
            <person name="Nakagawa J."/>
        </authorList>
    </citation>
    <scope>NUCLEOTIDE SEQUENCE [LARGE SCALE GENOMIC DNA]</scope>
    <source>
        <strain evidence="1 2">FOKN1</strain>
    </source>
</reference>